<dbReference type="GO" id="GO:0005737">
    <property type="term" value="C:cytoplasm"/>
    <property type="evidence" value="ECO:0007669"/>
    <property type="project" value="UniProtKB-ARBA"/>
</dbReference>
<dbReference type="Proteomes" id="UP000230750">
    <property type="component" value="Unassembled WGS sequence"/>
</dbReference>
<protein>
    <recommendedName>
        <fullName evidence="6">J domain-containing protein</fullName>
    </recommendedName>
</protein>
<organism evidence="7 8">
    <name type="scientific">Stichopus japonicus</name>
    <name type="common">Sea cucumber</name>
    <dbReference type="NCBI Taxonomy" id="307972"/>
    <lineage>
        <taxon>Eukaryota</taxon>
        <taxon>Metazoa</taxon>
        <taxon>Echinodermata</taxon>
        <taxon>Eleutherozoa</taxon>
        <taxon>Echinozoa</taxon>
        <taxon>Holothuroidea</taxon>
        <taxon>Aspidochirotacea</taxon>
        <taxon>Aspidochirotida</taxon>
        <taxon>Stichopodidae</taxon>
        <taxon>Apostichopus</taxon>
    </lineage>
</organism>
<dbReference type="CDD" id="cd06257">
    <property type="entry name" value="DnaJ"/>
    <property type="match status" value="1"/>
</dbReference>
<evidence type="ECO:0000313" key="7">
    <source>
        <dbReference type="EMBL" id="PIK38078.1"/>
    </source>
</evidence>
<evidence type="ECO:0000259" key="6">
    <source>
        <dbReference type="PROSITE" id="PS50076"/>
    </source>
</evidence>
<comment type="caution">
    <text evidence="7">The sequence shown here is derived from an EMBL/GenBank/DDBJ whole genome shotgun (WGS) entry which is preliminary data.</text>
</comment>
<dbReference type="PANTHER" id="PTHR44027:SF7">
    <property type="entry name" value="DNAJ HOMOLOG SUBFAMILY C MEMBER 5 HOMOLOG"/>
    <property type="match status" value="1"/>
</dbReference>
<dbReference type="PANTHER" id="PTHR44027">
    <property type="entry name" value="DNAJ HOMOLOG SUBFAMILY C MEMBER 5 HOMOLOG"/>
    <property type="match status" value="1"/>
</dbReference>
<accession>A0A2G8JQT6</accession>
<name>A0A2G8JQT6_STIJA</name>
<evidence type="ECO:0000313" key="8">
    <source>
        <dbReference type="Proteomes" id="UP000230750"/>
    </source>
</evidence>
<dbReference type="SMART" id="SM00271">
    <property type="entry name" value="DnaJ"/>
    <property type="match status" value="1"/>
</dbReference>
<keyword evidence="3" id="KW-0564">Palmitate</keyword>
<dbReference type="SUPFAM" id="SSF46565">
    <property type="entry name" value="Chaperone J-domain"/>
    <property type="match status" value="1"/>
</dbReference>
<dbReference type="InterPro" id="IPR036869">
    <property type="entry name" value="J_dom_sf"/>
</dbReference>
<keyword evidence="8" id="KW-1185">Reference proteome</keyword>
<dbReference type="InterPro" id="IPR051434">
    <property type="entry name" value="DnaJ_C_subfamily_member5"/>
</dbReference>
<keyword evidence="5" id="KW-0449">Lipoprotein</keyword>
<proteinExistence type="predicted"/>
<keyword evidence="4" id="KW-0143">Chaperone</keyword>
<gene>
    <name evidence="7" type="ORF">BSL78_25093</name>
</gene>
<sequence>MVNHHQYSQYTAGESLYVTLGVEKGAGPDDIKKAYRKMALRYHPDKNQGNLDAEEKFKEVNRAHKVLQDEKKRQIYDEYGSFGLYIAEQIGEENKNCNNEWTSVNASGIRQTDANSAVETRVKKGQGK</sequence>
<evidence type="ECO:0000256" key="3">
    <source>
        <dbReference type="ARBA" id="ARBA00023139"/>
    </source>
</evidence>
<dbReference type="PROSITE" id="PS50076">
    <property type="entry name" value="DNAJ_2"/>
    <property type="match status" value="1"/>
</dbReference>
<dbReference type="OrthoDB" id="552049at2759"/>
<dbReference type="Gene3D" id="1.10.287.110">
    <property type="entry name" value="DnaJ domain"/>
    <property type="match status" value="1"/>
</dbReference>
<comment type="subcellular location">
    <subcellularLocation>
        <location evidence="1">Membrane</location>
        <topology evidence="1">Lipid-anchor</topology>
    </subcellularLocation>
</comment>
<dbReference type="InterPro" id="IPR001623">
    <property type="entry name" value="DnaJ_domain"/>
</dbReference>
<evidence type="ECO:0000256" key="1">
    <source>
        <dbReference type="ARBA" id="ARBA00004635"/>
    </source>
</evidence>
<evidence type="ECO:0000256" key="4">
    <source>
        <dbReference type="ARBA" id="ARBA00023186"/>
    </source>
</evidence>
<dbReference type="STRING" id="307972.A0A2G8JQT6"/>
<dbReference type="Pfam" id="PF00226">
    <property type="entry name" value="DnaJ"/>
    <property type="match status" value="1"/>
</dbReference>
<keyword evidence="2" id="KW-0472">Membrane</keyword>
<feature type="domain" description="J" evidence="6">
    <location>
        <begin position="15"/>
        <end position="80"/>
    </location>
</feature>
<evidence type="ECO:0000256" key="2">
    <source>
        <dbReference type="ARBA" id="ARBA00023136"/>
    </source>
</evidence>
<dbReference type="AlphaFoldDB" id="A0A2G8JQT6"/>
<dbReference type="PRINTS" id="PR00625">
    <property type="entry name" value="JDOMAIN"/>
</dbReference>
<dbReference type="EMBL" id="MRZV01001409">
    <property type="protein sequence ID" value="PIK38078.1"/>
    <property type="molecule type" value="Genomic_DNA"/>
</dbReference>
<dbReference type="GO" id="GO:0016020">
    <property type="term" value="C:membrane"/>
    <property type="evidence" value="ECO:0007669"/>
    <property type="project" value="UniProtKB-SubCell"/>
</dbReference>
<reference evidence="7 8" key="1">
    <citation type="journal article" date="2017" name="PLoS Biol.">
        <title>The sea cucumber genome provides insights into morphological evolution and visceral regeneration.</title>
        <authorList>
            <person name="Zhang X."/>
            <person name="Sun L."/>
            <person name="Yuan J."/>
            <person name="Sun Y."/>
            <person name="Gao Y."/>
            <person name="Zhang L."/>
            <person name="Li S."/>
            <person name="Dai H."/>
            <person name="Hamel J.F."/>
            <person name="Liu C."/>
            <person name="Yu Y."/>
            <person name="Liu S."/>
            <person name="Lin W."/>
            <person name="Guo K."/>
            <person name="Jin S."/>
            <person name="Xu P."/>
            <person name="Storey K.B."/>
            <person name="Huan P."/>
            <person name="Zhang T."/>
            <person name="Zhou Y."/>
            <person name="Zhang J."/>
            <person name="Lin C."/>
            <person name="Li X."/>
            <person name="Xing L."/>
            <person name="Huo D."/>
            <person name="Sun M."/>
            <person name="Wang L."/>
            <person name="Mercier A."/>
            <person name="Li F."/>
            <person name="Yang H."/>
            <person name="Xiang J."/>
        </authorList>
    </citation>
    <scope>NUCLEOTIDE SEQUENCE [LARGE SCALE GENOMIC DNA]</scope>
    <source>
        <strain evidence="7">Shaxun</strain>
        <tissue evidence="7">Muscle</tissue>
    </source>
</reference>
<evidence type="ECO:0000256" key="5">
    <source>
        <dbReference type="ARBA" id="ARBA00023288"/>
    </source>
</evidence>